<dbReference type="PROSITE" id="PS00638">
    <property type="entry name" value="PII_GLNB_CTER"/>
    <property type="match status" value="1"/>
</dbReference>
<dbReference type="RefSeq" id="WP_144042016.1">
    <property type="nucleotide sequence ID" value="NZ_BMPL01000031.1"/>
</dbReference>
<dbReference type="AlphaFoldDB" id="A0A553JJ76"/>
<dbReference type="InterPro" id="IPR011322">
    <property type="entry name" value="N-reg_PII-like_a/b"/>
</dbReference>
<dbReference type="SMART" id="SM00938">
    <property type="entry name" value="P-II"/>
    <property type="match status" value="1"/>
</dbReference>
<evidence type="ECO:0000256" key="2">
    <source>
        <dbReference type="ARBA" id="ARBA00022741"/>
    </source>
</evidence>
<dbReference type="PRINTS" id="PR00340">
    <property type="entry name" value="PIIGLNB"/>
</dbReference>
<dbReference type="Proteomes" id="UP000318126">
    <property type="component" value="Unassembled WGS sequence"/>
</dbReference>
<dbReference type="FunFam" id="3.30.70.120:FF:000001">
    <property type="entry name" value="Nitrogen regulatory protein P-II"/>
    <property type="match status" value="1"/>
</dbReference>
<dbReference type="EMBL" id="VKGK01000032">
    <property type="protein sequence ID" value="TRY12507.1"/>
    <property type="molecule type" value="Genomic_DNA"/>
</dbReference>
<dbReference type="PANTHER" id="PTHR30115:SF20">
    <property type="entry name" value="NITROGEN REGULATORY PROTEIN GLNK"/>
    <property type="match status" value="1"/>
</dbReference>
<dbReference type="PROSITE" id="PS00496">
    <property type="entry name" value="PII_GLNB_UMP"/>
    <property type="match status" value="1"/>
</dbReference>
<name>A0A553JJ76_SHEHA</name>
<protein>
    <submittedName>
        <fullName evidence="6">P-II family nitrogen regulator</fullName>
    </submittedName>
</protein>
<evidence type="ECO:0000313" key="6">
    <source>
        <dbReference type="EMBL" id="TRY12507.1"/>
    </source>
</evidence>
<dbReference type="PIRSF" id="PIRSF039144">
    <property type="entry name" value="GlnB"/>
    <property type="match status" value="1"/>
</dbReference>
<dbReference type="OrthoDB" id="9802729at2"/>
<dbReference type="InterPro" id="IPR017918">
    <property type="entry name" value="N-reg_PII_CS"/>
</dbReference>
<dbReference type="InterPro" id="IPR015867">
    <property type="entry name" value="N-reg_PII/ATP_PRibTrfase_C"/>
</dbReference>
<gene>
    <name evidence="6" type="primary">glnK</name>
    <name evidence="6" type="ORF">FN961_20425</name>
</gene>
<reference evidence="7" key="1">
    <citation type="submission" date="2019-07" db="EMBL/GenBank/DDBJ databases">
        <title>Shewanella sp. YLB-08 draft genomic sequence.</title>
        <authorList>
            <person name="Yu L."/>
        </authorList>
    </citation>
    <scope>NUCLEOTIDE SEQUENCE [LARGE SCALE GENOMIC DNA]</scope>
    <source>
        <strain evidence="7">JCM 20706</strain>
    </source>
</reference>
<dbReference type="GO" id="GO:0006808">
    <property type="term" value="P:regulation of nitrogen utilization"/>
    <property type="evidence" value="ECO:0007669"/>
    <property type="project" value="InterPro"/>
</dbReference>
<dbReference type="GO" id="GO:0005524">
    <property type="term" value="F:ATP binding"/>
    <property type="evidence" value="ECO:0007669"/>
    <property type="project" value="TreeGrafter"/>
</dbReference>
<accession>A0A553JJ76</accession>
<keyword evidence="1 4" id="KW-0597">Phosphoprotein</keyword>
<evidence type="ECO:0000256" key="5">
    <source>
        <dbReference type="RuleBase" id="RU003936"/>
    </source>
</evidence>
<comment type="similarity">
    <text evidence="5">Belongs to the P(II) protein family.</text>
</comment>
<dbReference type="GO" id="GO:0030234">
    <property type="term" value="F:enzyme regulator activity"/>
    <property type="evidence" value="ECO:0007669"/>
    <property type="project" value="InterPro"/>
</dbReference>
<dbReference type="InterPro" id="IPR002187">
    <property type="entry name" value="N-reg_PII"/>
</dbReference>
<evidence type="ECO:0000256" key="1">
    <source>
        <dbReference type="ARBA" id="ARBA00022553"/>
    </source>
</evidence>
<evidence type="ECO:0000256" key="3">
    <source>
        <dbReference type="PIRSR" id="PIRSR039144-50"/>
    </source>
</evidence>
<dbReference type="SUPFAM" id="SSF54913">
    <property type="entry name" value="GlnB-like"/>
    <property type="match status" value="1"/>
</dbReference>
<dbReference type="Pfam" id="PF00543">
    <property type="entry name" value="P-II"/>
    <property type="match status" value="1"/>
</dbReference>
<keyword evidence="2" id="KW-0547">Nucleotide-binding</keyword>
<dbReference type="NCBIfam" id="NF007946">
    <property type="entry name" value="PRK10665.1"/>
    <property type="match status" value="1"/>
</dbReference>
<proteinExistence type="inferred from homology"/>
<feature type="modified residue" description="O-UMP-tyrosine" evidence="3">
    <location>
        <position position="51"/>
    </location>
</feature>
<sequence length="112" mass="12152">MKLITAIIKPFKLDDVREALSTLGVQGLTVTEVKGFGRQKGHAELYRGAEYSVDFLPKIKLEIAISSGHEDEVIEAIIAAANTGKIGDGKIFVSPLEQVVRIRTSEEGDEAI</sequence>
<dbReference type="InterPro" id="IPR002332">
    <property type="entry name" value="N-reg_PII_urydylation_site"/>
</dbReference>
<dbReference type="PROSITE" id="PS51343">
    <property type="entry name" value="PII_GLNB_DOM"/>
    <property type="match status" value="1"/>
</dbReference>
<dbReference type="PANTHER" id="PTHR30115">
    <property type="entry name" value="NITROGEN REGULATORY PROTEIN P-II"/>
    <property type="match status" value="1"/>
</dbReference>
<comment type="caution">
    <text evidence="6">The sequence shown here is derived from an EMBL/GenBank/DDBJ whole genome shotgun (WGS) entry which is preliminary data.</text>
</comment>
<keyword evidence="7" id="KW-1185">Reference proteome</keyword>
<evidence type="ECO:0000256" key="4">
    <source>
        <dbReference type="PIRSR" id="PIRSR602187-50"/>
    </source>
</evidence>
<dbReference type="Gene3D" id="3.30.70.120">
    <property type="match status" value="1"/>
</dbReference>
<organism evidence="6 7">
    <name type="scientific">Shewanella hanedai</name>
    <name type="common">Alteromonas hanedai</name>
    <dbReference type="NCBI Taxonomy" id="25"/>
    <lineage>
        <taxon>Bacteria</taxon>
        <taxon>Pseudomonadati</taxon>
        <taxon>Pseudomonadota</taxon>
        <taxon>Gammaproteobacteria</taxon>
        <taxon>Alteromonadales</taxon>
        <taxon>Shewanellaceae</taxon>
        <taxon>Shewanella</taxon>
    </lineage>
</organism>
<evidence type="ECO:0000313" key="7">
    <source>
        <dbReference type="Proteomes" id="UP000318126"/>
    </source>
</evidence>
<dbReference type="GO" id="GO:0005829">
    <property type="term" value="C:cytosol"/>
    <property type="evidence" value="ECO:0007669"/>
    <property type="project" value="TreeGrafter"/>
</dbReference>